<accession>A0A2H1EEB1</accession>
<dbReference type="Proteomes" id="UP000232412">
    <property type="component" value="Unassembled WGS sequence"/>
</dbReference>
<evidence type="ECO:0000313" key="1">
    <source>
        <dbReference type="EMBL" id="SHO42785.1"/>
    </source>
</evidence>
<proteinExistence type="predicted"/>
<dbReference type="AlphaFoldDB" id="A0A2H1EEB1"/>
<organism evidence="1 2">
    <name type="scientific">Nitrosotalea sinensis</name>
    <dbReference type="NCBI Taxonomy" id="1499975"/>
    <lineage>
        <taxon>Archaea</taxon>
        <taxon>Nitrososphaerota</taxon>
        <taxon>Nitrososphaeria</taxon>
        <taxon>Nitrosotaleales</taxon>
        <taxon>Nitrosotaleaceae</taxon>
        <taxon>Nitrosotalea</taxon>
    </lineage>
</organism>
<protein>
    <submittedName>
        <fullName evidence="1">Uncharacterized protein</fullName>
    </submittedName>
</protein>
<reference evidence="2" key="1">
    <citation type="submission" date="2016-12" db="EMBL/GenBank/DDBJ databases">
        <authorList>
            <person name="Herbold C."/>
        </authorList>
    </citation>
    <scope>NUCLEOTIDE SEQUENCE [LARGE SCALE GENOMIC DNA]</scope>
</reference>
<dbReference type="RefSeq" id="WP_133124021.1">
    <property type="nucleotide sequence ID" value="NZ_FRFC01000001.1"/>
</dbReference>
<name>A0A2H1EEB1_9ARCH</name>
<keyword evidence="2" id="KW-1185">Reference proteome</keyword>
<dbReference type="OrthoDB" id="10755at2157"/>
<dbReference type="EMBL" id="FRFC01000001">
    <property type="protein sequence ID" value="SHO42785.1"/>
    <property type="molecule type" value="Genomic_DNA"/>
</dbReference>
<sequence>MRILLCTVLFLLVSLSAAYADKTSAVQSIYITDDYIDVKSTVEGVPQSLHIPKSSLLFDIVGNYDDTRTLVSLSIQKKPELQNTYQKVAVTKYSHDAVFIYPSFTQAAYEHGGFYDYYRKECDDKCLTVKIPDRVNGFQSSSITGAWILKLLNYSYVKDQDVDQNPDILLQYHKVIVLHNEYVTKKEFDAITRHPNVVFLYPNALYAQVSTNYDNNTITLVKGHGYPDPTIRNGFGWNDDNSQYEYDITCNTWNVYQSGNYSMLNCYPEFALLHDVLLLDTIHDQNPSHFSDDIIHWSKNPRDQKYTGTLLHDYQIQASHIPQWVHTCADLLESNKISQDDFSNMLQYLYQKSMLE</sequence>
<gene>
    <name evidence="1" type="ORF">NSIN_10174</name>
</gene>
<evidence type="ECO:0000313" key="2">
    <source>
        <dbReference type="Proteomes" id="UP000232412"/>
    </source>
</evidence>